<feature type="domain" description="Zn(2)-C6 fungal-type" evidence="8">
    <location>
        <begin position="20"/>
        <end position="50"/>
    </location>
</feature>
<dbReference type="GO" id="GO:0003677">
    <property type="term" value="F:DNA binding"/>
    <property type="evidence" value="ECO:0007669"/>
    <property type="project" value="UniProtKB-KW"/>
</dbReference>
<dbReference type="PROSITE" id="PS00463">
    <property type="entry name" value="ZN2_CY6_FUNGAL_1"/>
    <property type="match status" value="1"/>
</dbReference>
<reference evidence="10" key="1">
    <citation type="journal article" date="2017" name="Nat. Microbiol.">
        <title>Global analysis of biosynthetic gene clusters reveals vast potential of secondary metabolite production in Penicillium species.</title>
        <authorList>
            <person name="Nielsen J.C."/>
            <person name="Grijseels S."/>
            <person name="Prigent S."/>
            <person name="Ji B."/>
            <person name="Dainat J."/>
            <person name="Nielsen K.F."/>
            <person name="Frisvad J.C."/>
            <person name="Workman M."/>
            <person name="Nielsen J."/>
        </authorList>
    </citation>
    <scope>NUCLEOTIDE SEQUENCE [LARGE SCALE GENOMIC DNA]</scope>
    <source>
        <strain evidence="10">IBT 29486</strain>
    </source>
</reference>
<dbReference type="InterPro" id="IPR013700">
    <property type="entry name" value="AflR"/>
</dbReference>
<evidence type="ECO:0000313" key="10">
    <source>
        <dbReference type="Proteomes" id="UP000191518"/>
    </source>
</evidence>
<dbReference type="PROSITE" id="PS50048">
    <property type="entry name" value="ZN2_CY6_FUNGAL_2"/>
    <property type="match status" value="1"/>
</dbReference>
<keyword evidence="4" id="KW-0238">DNA-binding</keyword>
<evidence type="ECO:0000256" key="7">
    <source>
        <dbReference type="SAM" id="MobiDB-lite"/>
    </source>
</evidence>
<evidence type="ECO:0000256" key="1">
    <source>
        <dbReference type="ARBA" id="ARBA00022723"/>
    </source>
</evidence>
<evidence type="ECO:0000256" key="2">
    <source>
        <dbReference type="ARBA" id="ARBA00022833"/>
    </source>
</evidence>
<dbReference type="PANTHER" id="PTHR47660">
    <property type="entry name" value="TRANSCRIPTION FACTOR WITH C2H2 AND ZN(2)-CYS(6) DNA BINDING DOMAIN (EUROFUNG)-RELATED-RELATED"/>
    <property type="match status" value="1"/>
</dbReference>
<gene>
    <name evidence="9" type="ORF">PENVUL_c004G02233</name>
</gene>
<organism evidence="9 10">
    <name type="scientific">Penicillium vulpinum</name>
    <dbReference type="NCBI Taxonomy" id="29845"/>
    <lineage>
        <taxon>Eukaryota</taxon>
        <taxon>Fungi</taxon>
        <taxon>Dikarya</taxon>
        <taxon>Ascomycota</taxon>
        <taxon>Pezizomycotina</taxon>
        <taxon>Eurotiomycetes</taxon>
        <taxon>Eurotiomycetidae</taxon>
        <taxon>Eurotiales</taxon>
        <taxon>Aspergillaceae</taxon>
        <taxon>Penicillium</taxon>
    </lineage>
</organism>
<sequence length="422" mass="45859">MSHTPPRQTNGSTTNKLRDSCHACALSKVKCHKEKPTCSRCARRNITCEYFVTKRPGRKLNNGQPTSTSNTNHNSRQSTSAERSEFQTVPGLWPDSTHSASDAALSTPKDNPMTGLCLTPTSMSPGRGVTIAGAEPSSSSSDDFSCLSMPMEPTFAGISNEFDDFFPSSIDFLELDTLETNSFMQENNDLANLLIPDETNYARVQEAAIINRPKSHAYMSTSPSLNARARPATHTHTICCLMQALELLKPSSSKAPASPVTEDITTSNDIVQGCYASAQTVVMENKQTIEAVSNMLQCSCTEDGYILVMLSMIVFQVLRRYAAVAQNQSGGVTQAGGSSSTNDQSVQRMAAQLILSELHRVQQLVNQLSPRLNPEGAAGAERKAAKTIKESFSPTTLTQIEIDLRKCITTVSSVVINMLRQF</sequence>
<keyword evidence="2" id="KW-0862">Zinc</keyword>
<keyword evidence="1" id="KW-0479">Metal-binding</keyword>
<keyword evidence="5" id="KW-0804">Transcription</keyword>
<dbReference type="OrthoDB" id="2740448at2759"/>
<protein>
    <recommendedName>
        <fullName evidence="8">Zn(2)-C6 fungal-type domain-containing protein</fullName>
    </recommendedName>
</protein>
<evidence type="ECO:0000259" key="8">
    <source>
        <dbReference type="PROSITE" id="PS50048"/>
    </source>
</evidence>
<dbReference type="SMART" id="SM00066">
    <property type="entry name" value="GAL4"/>
    <property type="match status" value="1"/>
</dbReference>
<evidence type="ECO:0000256" key="4">
    <source>
        <dbReference type="ARBA" id="ARBA00023125"/>
    </source>
</evidence>
<dbReference type="Pfam" id="PF08493">
    <property type="entry name" value="AflR"/>
    <property type="match status" value="1"/>
</dbReference>
<dbReference type="GO" id="GO:0045122">
    <property type="term" value="P:aflatoxin biosynthetic process"/>
    <property type="evidence" value="ECO:0007669"/>
    <property type="project" value="InterPro"/>
</dbReference>
<dbReference type="Proteomes" id="UP000191518">
    <property type="component" value="Unassembled WGS sequence"/>
</dbReference>
<dbReference type="Gene3D" id="4.10.240.10">
    <property type="entry name" value="Zn(2)-C6 fungal-type DNA-binding domain"/>
    <property type="match status" value="1"/>
</dbReference>
<feature type="region of interest" description="Disordered" evidence="7">
    <location>
        <begin position="56"/>
        <end position="144"/>
    </location>
</feature>
<evidence type="ECO:0000256" key="6">
    <source>
        <dbReference type="ARBA" id="ARBA00023242"/>
    </source>
</evidence>
<keyword evidence="6" id="KW-0539">Nucleus</keyword>
<dbReference type="InterPro" id="IPR036864">
    <property type="entry name" value="Zn2-C6_fun-type_DNA-bd_sf"/>
</dbReference>
<comment type="caution">
    <text evidence="9">The sequence shown here is derived from an EMBL/GenBank/DDBJ whole genome shotgun (WGS) entry which is preliminary data.</text>
</comment>
<feature type="compositionally biased region" description="Polar residues" evidence="7">
    <location>
        <begin position="61"/>
        <end position="81"/>
    </location>
</feature>
<dbReference type="InterPro" id="IPR001138">
    <property type="entry name" value="Zn2Cys6_DnaBD"/>
</dbReference>
<dbReference type="PANTHER" id="PTHR47660:SF2">
    <property type="entry name" value="TRANSCRIPTION FACTOR WITH C2H2 AND ZN(2)-CYS(6) DNA BINDING DOMAIN (EUROFUNG)"/>
    <property type="match status" value="1"/>
</dbReference>
<dbReference type="CDD" id="cd00067">
    <property type="entry name" value="GAL4"/>
    <property type="match status" value="1"/>
</dbReference>
<dbReference type="Pfam" id="PF00172">
    <property type="entry name" value="Zn_clus"/>
    <property type="match status" value="1"/>
</dbReference>
<keyword evidence="3" id="KW-0805">Transcription regulation</keyword>
<keyword evidence="10" id="KW-1185">Reference proteome</keyword>
<evidence type="ECO:0000256" key="3">
    <source>
        <dbReference type="ARBA" id="ARBA00023015"/>
    </source>
</evidence>
<accession>A0A1V6S9K2</accession>
<dbReference type="EMBL" id="MDYP01000004">
    <property type="protein sequence ID" value="OQE10538.1"/>
    <property type="molecule type" value="Genomic_DNA"/>
</dbReference>
<evidence type="ECO:0000313" key="9">
    <source>
        <dbReference type="EMBL" id="OQE10538.1"/>
    </source>
</evidence>
<dbReference type="SUPFAM" id="SSF57701">
    <property type="entry name" value="Zn2/Cys6 DNA-binding domain"/>
    <property type="match status" value="1"/>
</dbReference>
<dbReference type="GO" id="GO:0005634">
    <property type="term" value="C:nucleus"/>
    <property type="evidence" value="ECO:0007669"/>
    <property type="project" value="InterPro"/>
</dbReference>
<dbReference type="GO" id="GO:0000981">
    <property type="term" value="F:DNA-binding transcription factor activity, RNA polymerase II-specific"/>
    <property type="evidence" value="ECO:0007669"/>
    <property type="project" value="InterPro"/>
</dbReference>
<name>A0A1V6S9K2_9EURO</name>
<evidence type="ECO:0000256" key="5">
    <source>
        <dbReference type="ARBA" id="ARBA00023163"/>
    </source>
</evidence>
<dbReference type="GO" id="GO:0008270">
    <property type="term" value="F:zinc ion binding"/>
    <property type="evidence" value="ECO:0007669"/>
    <property type="project" value="InterPro"/>
</dbReference>
<proteinExistence type="predicted"/>
<dbReference type="PRINTS" id="PR00755">
    <property type="entry name" value="AFLATOXINBRP"/>
</dbReference>
<dbReference type="STRING" id="29845.A0A1V6S9K2"/>
<dbReference type="AlphaFoldDB" id="A0A1V6S9K2"/>